<feature type="non-terminal residue" evidence="2">
    <location>
        <position position="1"/>
    </location>
</feature>
<evidence type="ECO:0000313" key="2">
    <source>
        <dbReference type="EMBL" id="CAF5201756.1"/>
    </source>
</evidence>
<dbReference type="PANTHER" id="PTHR12354">
    <property type="entry name" value="INTERFERON-RELATED DEVELOPMENTAL REGULATOR"/>
    <property type="match status" value="1"/>
</dbReference>
<comment type="caution">
    <text evidence="2">The sequence shown here is derived from an EMBL/GenBank/DDBJ whole genome shotgun (WGS) entry which is preliminary data.</text>
</comment>
<accession>A0A8S3IMG6</accession>
<evidence type="ECO:0000313" key="3">
    <source>
        <dbReference type="Proteomes" id="UP000676336"/>
    </source>
</evidence>
<gene>
    <name evidence="2" type="ORF">SMN809_LOCUS75714</name>
</gene>
<dbReference type="Pfam" id="PF04836">
    <property type="entry name" value="IFRD_C"/>
    <property type="match status" value="1"/>
</dbReference>
<dbReference type="EMBL" id="CAJOBI010333141">
    <property type="protein sequence ID" value="CAF5201756.1"/>
    <property type="molecule type" value="Genomic_DNA"/>
</dbReference>
<name>A0A8S3IMG6_9BILA</name>
<evidence type="ECO:0000259" key="1">
    <source>
        <dbReference type="Pfam" id="PF04836"/>
    </source>
</evidence>
<dbReference type="Proteomes" id="UP000676336">
    <property type="component" value="Unassembled WGS sequence"/>
</dbReference>
<protein>
    <recommendedName>
        <fullName evidence="1">Interferon-related developmental regulator C-terminal domain-containing protein</fullName>
    </recommendedName>
</protein>
<dbReference type="PANTHER" id="PTHR12354:SF1">
    <property type="entry name" value="INTERFERON-RELATED DEVELOPMENTAL REGULATOR 1"/>
    <property type="match status" value="1"/>
</dbReference>
<dbReference type="InterPro" id="IPR039777">
    <property type="entry name" value="IFRD"/>
</dbReference>
<dbReference type="InterPro" id="IPR006921">
    <property type="entry name" value="Interferon-rel_develop_reg_C"/>
</dbReference>
<reference evidence="2" key="1">
    <citation type="submission" date="2021-02" db="EMBL/GenBank/DDBJ databases">
        <authorList>
            <person name="Nowell W R."/>
        </authorList>
    </citation>
    <scope>NUCLEOTIDE SEQUENCE</scope>
</reference>
<organism evidence="2 3">
    <name type="scientific">Rotaria magnacalcarata</name>
    <dbReference type="NCBI Taxonomy" id="392030"/>
    <lineage>
        <taxon>Eukaryota</taxon>
        <taxon>Metazoa</taxon>
        <taxon>Spiralia</taxon>
        <taxon>Gnathifera</taxon>
        <taxon>Rotifera</taxon>
        <taxon>Eurotatoria</taxon>
        <taxon>Bdelloidea</taxon>
        <taxon>Philodinida</taxon>
        <taxon>Philodinidae</taxon>
        <taxon>Rotaria</taxon>
    </lineage>
</organism>
<feature type="domain" description="Interferon-related developmental regulator C-terminal" evidence="1">
    <location>
        <begin position="38"/>
        <end position="84"/>
    </location>
</feature>
<sequence>DVKFGREVLEVTSWTTRLYYNTLSSILAAGVNVHLKENGFLRSIFNLEELDMEEIQQSKGNRLERQLANRSAFKIRTQALNKTRANKVTRSQYDD</sequence>
<dbReference type="AlphaFoldDB" id="A0A8S3IMG6"/>
<proteinExistence type="predicted"/>